<comment type="caution">
    <text evidence="1">The sequence shown here is derived from an EMBL/GenBank/DDBJ whole genome shotgun (WGS) entry which is preliminary data.</text>
</comment>
<dbReference type="AlphaFoldDB" id="A0A9D4USN3"/>
<name>A0A9D4USN3_ADICA</name>
<evidence type="ECO:0000313" key="1">
    <source>
        <dbReference type="EMBL" id="KAI5073139.1"/>
    </source>
</evidence>
<evidence type="ECO:0000313" key="2">
    <source>
        <dbReference type="Proteomes" id="UP000886520"/>
    </source>
</evidence>
<dbReference type="EMBL" id="JABFUD020000011">
    <property type="protein sequence ID" value="KAI5073139.1"/>
    <property type="molecule type" value="Genomic_DNA"/>
</dbReference>
<organism evidence="1 2">
    <name type="scientific">Adiantum capillus-veneris</name>
    <name type="common">Maidenhair fern</name>
    <dbReference type="NCBI Taxonomy" id="13818"/>
    <lineage>
        <taxon>Eukaryota</taxon>
        <taxon>Viridiplantae</taxon>
        <taxon>Streptophyta</taxon>
        <taxon>Embryophyta</taxon>
        <taxon>Tracheophyta</taxon>
        <taxon>Polypodiopsida</taxon>
        <taxon>Polypodiidae</taxon>
        <taxon>Polypodiales</taxon>
        <taxon>Pteridineae</taxon>
        <taxon>Pteridaceae</taxon>
        <taxon>Vittarioideae</taxon>
        <taxon>Adiantum</taxon>
    </lineage>
</organism>
<keyword evidence="2" id="KW-1185">Reference proteome</keyword>
<gene>
    <name evidence="1" type="ORF">GOP47_0011152</name>
</gene>
<reference evidence="1" key="1">
    <citation type="submission" date="2021-01" db="EMBL/GenBank/DDBJ databases">
        <title>Adiantum capillus-veneris genome.</title>
        <authorList>
            <person name="Fang Y."/>
            <person name="Liao Q."/>
        </authorList>
    </citation>
    <scope>NUCLEOTIDE SEQUENCE</scope>
    <source>
        <strain evidence="1">H3</strain>
        <tissue evidence="1">Leaf</tissue>
    </source>
</reference>
<sequence length="97" mass="11054">MKETLISLWQLLPVAHWQPAIPLRVLPFVLNRQAAAATAGDEDHRPLLLWENPYFDGCSSYLVEHRKSASKDAPKKELSLIAFMVLCNKRLLACYFS</sequence>
<proteinExistence type="predicted"/>
<protein>
    <submittedName>
        <fullName evidence="1">Uncharacterized protein</fullName>
    </submittedName>
</protein>
<accession>A0A9D4USN3</accession>
<dbReference type="Proteomes" id="UP000886520">
    <property type="component" value="Chromosome 11"/>
</dbReference>